<feature type="binding site" evidence="4">
    <location>
        <position position="106"/>
    </location>
    <ligand>
        <name>nicotinamide</name>
        <dbReference type="ChEBI" id="CHEBI:17154"/>
    </ligand>
</feature>
<feature type="binding site" evidence="4">
    <location>
        <position position="106"/>
    </location>
    <ligand>
        <name>NAD(+)</name>
        <dbReference type="ChEBI" id="CHEBI:57540"/>
    </ligand>
</feature>
<dbReference type="Proteomes" id="UP000886884">
    <property type="component" value="Unassembled WGS sequence"/>
</dbReference>
<feature type="binding site" evidence="4">
    <location>
        <position position="24"/>
    </location>
    <ligand>
        <name>NAD(+)</name>
        <dbReference type="ChEBI" id="CHEBI:57540"/>
    </ligand>
</feature>
<evidence type="ECO:0000256" key="4">
    <source>
        <dbReference type="HAMAP-Rule" id="MF_01968"/>
    </source>
</evidence>
<gene>
    <name evidence="4" type="primary">cobB</name>
    <name evidence="7" type="ORF">IAA64_13400</name>
</gene>
<dbReference type="GO" id="GO:0070403">
    <property type="term" value="F:NAD+ binding"/>
    <property type="evidence" value="ECO:0007669"/>
    <property type="project" value="UniProtKB-UniRule"/>
</dbReference>
<reference evidence="7" key="2">
    <citation type="journal article" date="2021" name="PeerJ">
        <title>Extensive microbial diversity within the chicken gut microbiome revealed by metagenomics and culture.</title>
        <authorList>
            <person name="Gilroy R."/>
            <person name="Ravi A."/>
            <person name="Getino M."/>
            <person name="Pursley I."/>
            <person name="Horton D.L."/>
            <person name="Alikhan N.F."/>
            <person name="Baker D."/>
            <person name="Gharbi K."/>
            <person name="Hall N."/>
            <person name="Watson M."/>
            <person name="Adriaenssens E.M."/>
            <person name="Foster-Nyarko E."/>
            <person name="Jarju S."/>
            <person name="Secka A."/>
            <person name="Antonio M."/>
            <person name="Oren A."/>
            <person name="Chaudhuri R.R."/>
            <person name="La Ragione R."/>
            <person name="Hildebrand F."/>
            <person name="Pallen M.J."/>
        </authorList>
    </citation>
    <scope>NUCLEOTIDE SEQUENCE</scope>
    <source>
        <strain evidence="7">CHK183-6373</strain>
    </source>
</reference>
<feature type="binding site" evidence="4 5">
    <location>
        <position position="132"/>
    </location>
    <ligand>
        <name>Zn(2+)</name>
        <dbReference type="ChEBI" id="CHEBI:29105"/>
    </ligand>
</feature>
<dbReference type="EMBL" id="DVOT01000245">
    <property type="protein sequence ID" value="HIV28952.1"/>
    <property type="molecule type" value="Genomic_DNA"/>
</dbReference>
<dbReference type="InterPro" id="IPR003000">
    <property type="entry name" value="Sirtuin"/>
</dbReference>
<keyword evidence="2 4" id="KW-0808">Transferase</keyword>
<protein>
    <recommendedName>
        <fullName evidence="4">NAD-dependent protein deacetylase</fullName>
        <ecNumber evidence="4">2.3.1.286</ecNumber>
    </recommendedName>
    <alternativeName>
        <fullName evidence="4">Regulatory protein SIR2 homolog</fullName>
    </alternativeName>
</protein>
<dbReference type="SUPFAM" id="SSF52467">
    <property type="entry name" value="DHS-like NAD/FAD-binding domain"/>
    <property type="match status" value="1"/>
</dbReference>
<dbReference type="CDD" id="cd01407">
    <property type="entry name" value="SIR2-fam"/>
    <property type="match status" value="1"/>
</dbReference>
<dbReference type="Pfam" id="PF02146">
    <property type="entry name" value="SIR2"/>
    <property type="match status" value="1"/>
</dbReference>
<dbReference type="GO" id="GO:0017136">
    <property type="term" value="F:histone deacetylase activity, NAD-dependent"/>
    <property type="evidence" value="ECO:0007669"/>
    <property type="project" value="TreeGrafter"/>
</dbReference>
<dbReference type="GO" id="GO:0005737">
    <property type="term" value="C:cytoplasm"/>
    <property type="evidence" value="ECO:0007669"/>
    <property type="project" value="UniProtKB-SubCell"/>
</dbReference>
<proteinExistence type="inferred from homology"/>
<accession>A0A9D1PAC5</accession>
<feature type="binding site" evidence="4 5">
    <location>
        <position position="129"/>
    </location>
    <ligand>
        <name>Zn(2+)</name>
        <dbReference type="ChEBI" id="CHEBI:29105"/>
    </ligand>
</feature>
<comment type="function">
    <text evidence="4">NAD-dependent protein deacetylase which modulates the activities of several enzymes which are inactive in their acetylated form.</text>
</comment>
<keyword evidence="3 4" id="KW-0520">NAD</keyword>
<dbReference type="InterPro" id="IPR050134">
    <property type="entry name" value="NAD-dep_sirtuin_deacylases"/>
</dbReference>
<dbReference type="InterPro" id="IPR026591">
    <property type="entry name" value="Sirtuin_cat_small_dom_sf"/>
</dbReference>
<feature type="binding site" evidence="4">
    <location>
        <position position="105"/>
    </location>
    <ligand>
        <name>NAD(+)</name>
        <dbReference type="ChEBI" id="CHEBI:57540"/>
    </ligand>
</feature>
<evidence type="ECO:0000259" key="6">
    <source>
        <dbReference type="PROSITE" id="PS50305"/>
    </source>
</evidence>
<evidence type="ECO:0000256" key="2">
    <source>
        <dbReference type="ARBA" id="ARBA00022679"/>
    </source>
</evidence>
<feature type="binding site" evidence="4">
    <location>
        <position position="191"/>
    </location>
    <ligand>
        <name>NAD(+)</name>
        <dbReference type="ChEBI" id="CHEBI:57540"/>
    </ligand>
</feature>
<feature type="binding site" evidence="4">
    <location>
        <position position="36"/>
    </location>
    <ligand>
        <name>NAD(+)</name>
        <dbReference type="ChEBI" id="CHEBI:57540"/>
    </ligand>
</feature>
<dbReference type="InterPro" id="IPR026590">
    <property type="entry name" value="Ssirtuin_cat_dom"/>
</dbReference>
<feature type="active site" description="Proton acceptor" evidence="4 5">
    <location>
        <position position="121"/>
    </location>
</feature>
<dbReference type="InterPro" id="IPR028628">
    <property type="entry name" value="Sirtuin_class_U"/>
</dbReference>
<keyword evidence="4 5" id="KW-0479">Metal-binding</keyword>
<dbReference type="NCBIfam" id="NF001753">
    <property type="entry name" value="PRK00481.1-3"/>
    <property type="match status" value="1"/>
</dbReference>
<organism evidence="7 8">
    <name type="scientific">Candidatus Ornithocaccomicrobium faecavium</name>
    <dbReference type="NCBI Taxonomy" id="2840890"/>
    <lineage>
        <taxon>Bacteria</taxon>
        <taxon>Bacillati</taxon>
        <taxon>Bacillota</taxon>
        <taxon>Clostridia</taxon>
        <taxon>Candidatus Ornithocaccomicrobium</taxon>
    </lineage>
</organism>
<feature type="binding site" evidence="4 5">
    <location>
        <position position="152"/>
    </location>
    <ligand>
        <name>Zn(2+)</name>
        <dbReference type="ChEBI" id="CHEBI:29105"/>
    </ligand>
</feature>
<feature type="binding site" evidence="4">
    <location>
        <position position="28"/>
    </location>
    <ligand>
        <name>NAD(+)</name>
        <dbReference type="ChEBI" id="CHEBI:57540"/>
    </ligand>
</feature>
<dbReference type="PANTHER" id="PTHR11085:SF4">
    <property type="entry name" value="NAD-DEPENDENT PROTEIN DEACYLASE"/>
    <property type="match status" value="1"/>
</dbReference>
<dbReference type="EC" id="2.3.1.286" evidence="4"/>
<feature type="binding site" evidence="4">
    <location>
        <position position="121"/>
    </location>
    <ligand>
        <name>NAD(+)</name>
        <dbReference type="ChEBI" id="CHEBI:57540"/>
    </ligand>
</feature>
<feature type="binding site" evidence="4 5">
    <location>
        <position position="150"/>
    </location>
    <ligand>
        <name>Zn(2+)</name>
        <dbReference type="ChEBI" id="CHEBI:29105"/>
    </ligand>
</feature>
<keyword evidence="4 5" id="KW-0862">Zinc</keyword>
<feature type="binding site" evidence="4">
    <location>
        <position position="231"/>
    </location>
    <ligand>
        <name>NAD(+)</name>
        <dbReference type="ChEBI" id="CHEBI:57540"/>
    </ligand>
</feature>
<comment type="catalytic activity">
    <reaction evidence="4">
        <text>N(6)-acetyl-L-lysyl-[protein] + NAD(+) + H2O = 2''-O-acetyl-ADP-D-ribose + nicotinamide + L-lysyl-[protein]</text>
        <dbReference type="Rhea" id="RHEA:43636"/>
        <dbReference type="Rhea" id="RHEA-COMP:9752"/>
        <dbReference type="Rhea" id="RHEA-COMP:10731"/>
        <dbReference type="ChEBI" id="CHEBI:15377"/>
        <dbReference type="ChEBI" id="CHEBI:17154"/>
        <dbReference type="ChEBI" id="CHEBI:29969"/>
        <dbReference type="ChEBI" id="CHEBI:57540"/>
        <dbReference type="ChEBI" id="CHEBI:61930"/>
        <dbReference type="ChEBI" id="CHEBI:83767"/>
        <dbReference type="EC" id="2.3.1.286"/>
    </reaction>
</comment>
<evidence type="ECO:0000256" key="5">
    <source>
        <dbReference type="PROSITE-ProRule" id="PRU00236"/>
    </source>
</evidence>
<feature type="binding site" evidence="4">
    <location>
        <position position="35"/>
    </location>
    <ligand>
        <name>NAD(+)</name>
        <dbReference type="ChEBI" id="CHEBI:57540"/>
    </ligand>
</feature>
<dbReference type="GO" id="GO:0008270">
    <property type="term" value="F:zinc ion binding"/>
    <property type="evidence" value="ECO:0007669"/>
    <property type="project" value="UniProtKB-UniRule"/>
</dbReference>
<feature type="binding site" evidence="4">
    <location>
        <position position="105"/>
    </location>
    <ligand>
        <name>nicotinamide</name>
        <dbReference type="ChEBI" id="CHEBI:17154"/>
    </ligand>
</feature>
<dbReference type="NCBIfam" id="NF001752">
    <property type="entry name" value="PRK00481.1-1"/>
    <property type="match status" value="1"/>
</dbReference>
<sequence length="239" mass="26227">MQDARALLQDWVQNSKNIVFFGGAGVSTESGIPDFRSADGLYRQSFRYPPETMLSHTFFLRHTAEFYEFYRAKMIPHGAQPNAAHRALARWEKDGRLRAVVTQNIDGLHQLAGSQNVLELHGSIYRNHCMRCGKFYPLSAIEESEGVPRCACGGTIKPDVVLYEEPLDEETWAAAVRAIAEADVLIVGGTSLTVYPAAALLDAYCGQKLALINRDTTPRDDAAALVLRGSIGEILGSIA</sequence>
<evidence type="ECO:0000313" key="7">
    <source>
        <dbReference type="EMBL" id="HIV28952.1"/>
    </source>
</evidence>
<comment type="caution">
    <text evidence="7">The sequence shown here is derived from an EMBL/GenBank/DDBJ whole genome shotgun (WGS) entry which is preliminary data.</text>
</comment>
<feature type="binding site" evidence="4">
    <location>
        <position position="213"/>
    </location>
    <ligand>
        <name>NAD(+)</name>
        <dbReference type="ChEBI" id="CHEBI:57540"/>
    </ligand>
</feature>
<dbReference type="Gene3D" id="3.40.50.1220">
    <property type="entry name" value="TPP-binding domain"/>
    <property type="match status" value="1"/>
</dbReference>
<feature type="binding site" evidence="4">
    <location>
        <position position="103"/>
    </location>
    <ligand>
        <name>NAD(+)</name>
        <dbReference type="ChEBI" id="CHEBI:57540"/>
    </ligand>
</feature>
<evidence type="ECO:0000313" key="8">
    <source>
        <dbReference type="Proteomes" id="UP000886884"/>
    </source>
</evidence>
<dbReference type="PROSITE" id="PS50305">
    <property type="entry name" value="SIRTUIN"/>
    <property type="match status" value="1"/>
</dbReference>
<dbReference type="PANTHER" id="PTHR11085">
    <property type="entry name" value="NAD-DEPENDENT PROTEIN DEACYLASE SIRTUIN-5, MITOCHONDRIAL-RELATED"/>
    <property type="match status" value="1"/>
</dbReference>
<name>A0A9D1PAC5_9FIRM</name>
<comment type="subcellular location">
    <subcellularLocation>
        <location evidence="4">Cytoplasm</location>
    </subcellularLocation>
</comment>
<feature type="domain" description="Deacetylase sirtuin-type" evidence="6">
    <location>
        <begin position="1"/>
        <end position="239"/>
    </location>
</feature>
<comment type="cofactor">
    <cofactor evidence="4">
        <name>Zn(2+)</name>
        <dbReference type="ChEBI" id="CHEBI:29105"/>
    </cofactor>
    <text evidence="4">Binds 1 zinc ion per subunit.</text>
</comment>
<dbReference type="AlphaFoldDB" id="A0A9D1PAC5"/>
<comment type="similarity">
    <text evidence="4">Belongs to the sirtuin family. Class U subfamily.</text>
</comment>
<dbReference type="Gene3D" id="3.30.1600.10">
    <property type="entry name" value="SIR2/SIRT2 'Small Domain"/>
    <property type="match status" value="1"/>
</dbReference>
<comment type="caution">
    <text evidence="4">Lacks conserved residue(s) required for the propagation of feature annotation.</text>
</comment>
<dbReference type="InterPro" id="IPR029035">
    <property type="entry name" value="DHS-like_NAD/FAD-binding_dom"/>
</dbReference>
<feature type="binding site" evidence="4">
    <location>
        <position position="190"/>
    </location>
    <ligand>
        <name>NAD(+)</name>
        <dbReference type="ChEBI" id="CHEBI:57540"/>
    </ligand>
</feature>
<keyword evidence="1 4" id="KW-0963">Cytoplasm</keyword>
<feature type="binding site" evidence="4">
    <location>
        <position position="35"/>
    </location>
    <ligand>
        <name>nicotinamide</name>
        <dbReference type="ChEBI" id="CHEBI:17154"/>
    </ligand>
</feature>
<evidence type="ECO:0000256" key="3">
    <source>
        <dbReference type="ARBA" id="ARBA00023027"/>
    </source>
</evidence>
<dbReference type="HAMAP" id="MF_01968">
    <property type="entry name" value="Sirtuin_ClassU"/>
    <property type="match status" value="1"/>
</dbReference>
<reference evidence="7" key="1">
    <citation type="submission" date="2020-10" db="EMBL/GenBank/DDBJ databases">
        <authorList>
            <person name="Gilroy R."/>
        </authorList>
    </citation>
    <scope>NUCLEOTIDE SEQUENCE</scope>
    <source>
        <strain evidence="7">CHK183-6373</strain>
    </source>
</reference>
<evidence type="ECO:0000256" key="1">
    <source>
        <dbReference type="ARBA" id="ARBA00022490"/>
    </source>
</evidence>